<sequence length="407" mass="43609">MFDKSAIANRVRLDAAGLVALADLKTIARRTALTGSASFLDILYIAPGIHCQQQASEINGGEYPLTGAMHNGWVFRVENPATVSFLQGVGKPGHLTTVRVSSEIPRGPAGLFGQLLHTEFWASVLFCLGIAATIVVITLLGVIRDFWALGVLGMLMLSRLVNVSVIKLRQDKNGFKGKLEPGVQGDLLIILSQDRWVRMEGLVDDLKVVTAGQWLKEPETFESFLISFGTLLVYGSAALAGNSSTIGSLLIALLLLFCAGVLGLSNAVTRSLHMFGRVVSVQPNPVKYGRRLDMVKHMIQVTGNAEWALRMSLITESELSTPTVEKRASESYGMQDMTLVNRGSRSRVALPLDDPLGSASGPSGPGLQLGLNNGSDLEQGLYNSDEVHHLDTSGVPALPARPNANVA</sequence>
<keyword evidence="2" id="KW-0812">Transmembrane</keyword>
<keyword evidence="2" id="KW-1133">Transmembrane helix</keyword>
<reference evidence="3 4" key="1">
    <citation type="submission" date="2021-08" db="EMBL/GenBank/DDBJ databases">
        <title>Draft Genome Sequence of Phanerochaete sordida strain YK-624.</title>
        <authorList>
            <person name="Mori T."/>
            <person name="Dohra H."/>
            <person name="Suzuki T."/>
            <person name="Kawagishi H."/>
            <person name="Hirai H."/>
        </authorList>
    </citation>
    <scope>NUCLEOTIDE SEQUENCE [LARGE SCALE GENOMIC DNA]</scope>
    <source>
        <strain evidence="3 4">YK-624</strain>
    </source>
</reference>
<comment type="caution">
    <text evidence="3">The sequence shown here is derived from an EMBL/GenBank/DDBJ whole genome shotgun (WGS) entry which is preliminary data.</text>
</comment>
<organism evidence="3 4">
    <name type="scientific">Phanerochaete sordida</name>
    <dbReference type="NCBI Taxonomy" id="48140"/>
    <lineage>
        <taxon>Eukaryota</taxon>
        <taxon>Fungi</taxon>
        <taxon>Dikarya</taxon>
        <taxon>Basidiomycota</taxon>
        <taxon>Agaricomycotina</taxon>
        <taxon>Agaricomycetes</taxon>
        <taxon>Polyporales</taxon>
        <taxon>Phanerochaetaceae</taxon>
        <taxon>Phanerochaete</taxon>
    </lineage>
</organism>
<feature type="transmembrane region" description="Helical" evidence="2">
    <location>
        <begin position="146"/>
        <end position="166"/>
    </location>
</feature>
<name>A0A9P3GDI0_9APHY</name>
<dbReference type="Proteomes" id="UP000703269">
    <property type="component" value="Unassembled WGS sequence"/>
</dbReference>
<keyword evidence="2" id="KW-0472">Membrane</keyword>
<protein>
    <submittedName>
        <fullName evidence="3">Uncharacterized protein</fullName>
    </submittedName>
</protein>
<evidence type="ECO:0000313" key="3">
    <source>
        <dbReference type="EMBL" id="GJE93697.1"/>
    </source>
</evidence>
<gene>
    <name evidence="3" type="ORF">PsYK624_098580</name>
</gene>
<feature type="transmembrane region" description="Helical" evidence="2">
    <location>
        <begin position="246"/>
        <end position="268"/>
    </location>
</feature>
<feature type="compositionally biased region" description="Low complexity" evidence="1">
    <location>
        <begin position="355"/>
        <end position="375"/>
    </location>
</feature>
<evidence type="ECO:0000256" key="1">
    <source>
        <dbReference type="SAM" id="MobiDB-lite"/>
    </source>
</evidence>
<feature type="transmembrane region" description="Helical" evidence="2">
    <location>
        <begin position="223"/>
        <end position="240"/>
    </location>
</feature>
<feature type="region of interest" description="Disordered" evidence="1">
    <location>
        <begin position="350"/>
        <end position="379"/>
    </location>
</feature>
<dbReference type="AlphaFoldDB" id="A0A9P3GDI0"/>
<accession>A0A9P3GDI0</accession>
<dbReference type="OrthoDB" id="2956246at2759"/>
<dbReference type="EMBL" id="BPQB01000034">
    <property type="protein sequence ID" value="GJE93697.1"/>
    <property type="molecule type" value="Genomic_DNA"/>
</dbReference>
<feature type="transmembrane region" description="Helical" evidence="2">
    <location>
        <begin position="120"/>
        <end position="140"/>
    </location>
</feature>
<evidence type="ECO:0000256" key="2">
    <source>
        <dbReference type="SAM" id="Phobius"/>
    </source>
</evidence>
<proteinExistence type="predicted"/>
<evidence type="ECO:0000313" key="4">
    <source>
        <dbReference type="Proteomes" id="UP000703269"/>
    </source>
</evidence>
<keyword evidence="4" id="KW-1185">Reference proteome</keyword>